<dbReference type="SUPFAM" id="SSF53448">
    <property type="entry name" value="Nucleotide-diphospho-sugar transferases"/>
    <property type="match status" value="1"/>
</dbReference>
<keyword evidence="2" id="KW-0472">Membrane</keyword>
<dbReference type="EMBL" id="KQ242461">
    <property type="protein sequence ID" value="KNC78594.1"/>
    <property type="molecule type" value="Genomic_DNA"/>
</dbReference>
<feature type="compositionally biased region" description="Polar residues" evidence="1">
    <location>
        <begin position="150"/>
        <end position="164"/>
    </location>
</feature>
<dbReference type="RefSeq" id="XP_014152496.1">
    <property type="nucleotide sequence ID" value="XM_014297021.1"/>
</dbReference>
<sequence length="711" mass="80238">MSTLMNSRGFQLVIGGALCLMGLLIVFVLLEGDGGAAKRASQEYFESSQAYLATLDFPSFRSGSSGAADSAADIEANVMTCSERNDIEHWGCEVRDVECCRSHRHCSEEMEKCSVWVCCVHASVDVFQVLADKQSYTEATGEDRVGTDTLIPTDSPSDSDQAPTGESGEVVVEFPSQSDNERQWVRYTPNPYVRLHSPAPRAANVSATPSKTPMMPLPQFSDRMISLEEVEAIKEREKNAPETLLASDEKERNARLPKGYPRVHDAAYATKCAQFHGSARTRVESYGYPVGNTTDEWGTIAAESNHAIVVLMSGDESARMGMALIQSLRNMNTCPGIDMVVALAGGGVGSEECKNSGKQNCDSATPTSPGDIISDSYIKALLKLGVRFRFVPKFQSRTASIPGGDQSFWGMAFNKLNVLGWKDYDKIMFLDADTLFFHNVDYLLFYPMYTGSMTMCCNGRDAMKPGGGLWIVEPSQNLIDLTSVYVNDHDRSQEDGYNIGLEDWHFGDMHVLAMMFAKARKQQPYLIWPESYDMRQSFKAIEQLWTGERRNDTHNWKPMDSELMLAGPWDLTTMPKNVDEKYWYRASTHDRNYYDDVADRLQLPEERGRTWHALNESYDWIAQQCSCVPAHDRGPDWFISVHLSCMTFHKPAQFKTFPEFRYASSGNEPQIPECMRYYMNLWGDLYEQAMGELKRNTWWQEKDPAITYKLI</sequence>
<keyword evidence="4" id="KW-1185">Reference proteome</keyword>
<feature type="transmembrane region" description="Helical" evidence="2">
    <location>
        <begin position="12"/>
        <end position="30"/>
    </location>
</feature>
<dbReference type="InterPro" id="IPR029044">
    <property type="entry name" value="Nucleotide-diphossugar_trans"/>
</dbReference>
<dbReference type="AlphaFoldDB" id="A0A0L0FPG2"/>
<evidence type="ECO:0000256" key="2">
    <source>
        <dbReference type="SAM" id="Phobius"/>
    </source>
</evidence>
<evidence type="ECO:0000313" key="3">
    <source>
        <dbReference type="EMBL" id="KNC78594.1"/>
    </source>
</evidence>
<keyword evidence="2" id="KW-1133">Transmembrane helix</keyword>
<evidence type="ECO:0000256" key="1">
    <source>
        <dbReference type="SAM" id="MobiDB-lite"/>
    </source>
</evidence>
<dbReference type="InterPro" id="IPR050587">
    <property type="entry name" value="GNT1/Glycosyltrans_8"/>
</dbReference>
<evidence type="ECO:0008006" key="5">
    <source>
        <dbReference type="Google" id="ProtNLM"/>
    </source>
</evidence>
<dbReference type="Proteomes" id="UP000054560">
    <property type="component" value="Unassembled WGS sequence"/>
</dbReference>
<name>A0A0L0FPG2_9EUKA</name>
<gene>
    <name evidence="3" type="ORF">SARC_08982</name>
</gene>
<organism evidence="3 4">
    <name type="scientific">Sphaeroforma arctica JP610</name>
    <dbReference type="NCBI Taxonomy" id="667725"/>
    <lineage>
        <taxon>Eukaryota</taxon>
        <taxon>Ichthyosporea</taxon>
        <taxon>Ichthyophonida</taxon>
        <taxon>Sphaeroforma</taxon>
    </lineage>
</organism>
<proteinExistence type="predicted"/>
<protein>
    <recommendedName>
        <fullName evidence="5">Nucleotide-diphospho-sugar transferase domain-containing protein</fullName>
    </recommendedName>
</protein>
<keyword evidence="2" id="KW-0812">Transmembrane</keyword>
<feature type="region of interest" description="Disordered" evidence="1">
    <location>
        <begin position="138"/>
        <end position="168"/>
    </location>
</feature>
<accession>A0A0L0FPG2</accession>
<dbReference type="Gene3D" id="3.90.550.10">
    <property type="entry name" value="Spore Coat Polysaccharide Biosynthesis Protein SpsA, Chain A"/>
    <property type="match status" value="1"/>
</dbReference>
<reference evidence="3 4" key="1">
    <citation type="submission" date="2011-02" db="EMBL/GenBank/DDBJ databases">
        <title>The Genome Sequence of Sphaeroforma arctica JP610.</title>
        <authorList>
            <consortium name="The Broad Institute Genome Sequencing Platform"/>
            <person name="Russ C."/>
            <person name="Cuomo C."/>
            <person name="Young S.K."/>
            <person name="Zeng Q."/>
            <person name="Gargeya S."/>
            <person name="Alvarado L."/>
            <person name="Berlin A."/>
            <person name="Chapman S.B."/>
            <person name="Chen Z."/>
            <person name="Freedman E."/>
            <person name="Gellesch M."/>
            <person name="Goldberg J."/>
            <person name="Griggs A."/>
            <person name="Gujja S."/>
            <person name="Heilman E."/>
            <person name="Heiman D."/>
            <person name="Howarth C."/>
            <person name="Mehta T."/>
            <person name="Neiman D."/>
            <person name="Pearson M."/>
            <person name="Roberts A."/>
            <person name="Saif S."/>
            <person name="Shea T."/>
            <person name="Shenoy N."/>
            <person name="Sisk P."/>
            <person name="Stolte C."/>
            <person name="Sykes S."/>
            <person name="White J."/>
            <person name="Yandava C."/>
            <person name="Burger G."/>
            <person name="Gray M.W."/>
            <person name="Holland P.W.H."/>
            <person name="King N."/>
            <person name="Lang F.B.F."/>
            <person name="Roger A.J."/>
            <person name="Ruiz-Trillo I."/>
            <person name="Haas B."/>
            <person name="Nusbaum C."/>
            <person name="Birren B."/>
        </authorList>
    </citation>
    <scope>NUCLEOTIDE SEQUENCE [LARGE SCALE GENOMIC DNA]</scope>
    <source>
        <strain evidence="3 4">JP610</strain>
    </source>
</reference>
<dbReference type="PANTHER" id="PTHR11183">
    <property type="entry name" value="GLYCOGENIN SUBFAMILY MEMBER"/>
    <property type="match status" value="1"/>
</dbReference>
<evidence type="ECO:0000313" key="4">
    <source>
        <dbReference type="Proteomes" id="UP000054560"/>
    </source>
</evidence>
<dbReference type="OrthoDB" id="2014201at2759"/>
<dbReference type="GeneID" id="25909486"/>